<proteinExistence type="predicted"/>
<evidence type="ECO:0000313" key="3">
    <source>
        <dbReference type="EMBL" id="OWZ09022.1"/>
    </source>
</evidence>
<dbReference type="SUPFAM" id="SSF48452">
    <property type="entry name" value="TPR-like"/>
    <property type="match status" value="2"/>
</dbReference>
<dbReference type="GO" id="GO:0051879">
    <property type="term" value="F:Hsp90 protein binding"/>
    <property type="evidence" value="ECO:0007669"/>
    <property type="project" value="TreeGrafter"/>
</dbReference>
<organism evidence="3 4">
    <name type="scientific">Phytophthora megakarya</name>
    <dbReference type="NCBI Taxonomy" id="4795"/>
    <lineage>
        <taxon>Eukaryota</taxon>
        <taxon>Sar</taxon>
        <taxon>Stramenopiles</taxon>
        <taxon>Oomycota</taxon>
        <taxon>Peronosporomycetes</taxon>
        <taxon>Peronosporales</taxon>
        <taxon>Peronosporaceae</taxon>
        <taxon>Phytophthora</taxon>
    </lineage>
</organism>
<dbReference type="GO" id="GO:0005634">
    <property type="term" value="C:nucleus"/>
    <property type="evidence" value="ECO:0007669"/>
    <property type="project" value="TreeGrafter"/>
</dbReference>
<keyword evidence="4" id="KW-1185">Reference proteome</keyword>
<sequence length="1253" mass="141324">MSFDPFKVMELLSALPEDEQKQVMQEAMDQMDDLQEQAIASSTQEGLVQHFKSMRKKNVRPGGICAEEILRSRTSSSPLHEVRFTTGDAKPNSTTKSLKSLKPMTAKELQLGTTHRGRYLCGWVAVDDAFFGIASTTLLLKDVTGYLVEIAVYGLVDTNLPNHEKQHFVATKFPKGTPIVVIEPYFKVRQDMTEGVRVDQVNEIVSWNDVPVDLTSWKKLGNDFFLVLNAVNEGQGVLACYQKAIEAAQPDVSELALLFNNLAACRYKVGDYATAIQLAGVSVHLEHSNIKGWFRLASALVEAKTEGTNWSVRSIAERVVAHACRVIPSLTSKQTKLLESTLKRDEKSVEPNEPNEYSHFNSYAEWCIRLASPNFLIMPEKQSLEPTEEFRKVGSEYFSKGDYSLAEAYYRKGVSESGCRHNVSIVLNNIAATYLMLHRETQNVSNVSVDGVTTTDVPLTEMAILNCTIAGILDPLNHKAWIRRANCLHYLGFSPEDCTADLQGIYDNISDSSSDNNRVQEFKLRINAAIKQRSEDCTTDKHVQPVSEVPTKTQREERDALQTPLSGRFRREQRSGHGSDDVRDSEKHETTIDEYIDQMETFENMVRLAFATKKTLTTQEIPREMAMFNRHPPPKIHIEFPRLRGWPEGLDPTFARKVLYRAYLDASSSPWVTALAMRNREFYENTDRSDLIKRWNGTGAIKIMMANSEVLQLGDIIDGREAFEDAVPLYDARIRSNFANNPNRAETYFFGTTHVAIGFNDFSSLIAATLRNDINSDGPLKFIGFEMSEFAVAKCKVVAQMLGSSDVAIESVMEVWLSSTWSGETLKSFRKTVKEVLRSLEGQNTNKKILSYLKNWVIAEPLSAGAARSEFFQNLERCNAKALGDVCCFRREIDRVDLTQYMLTGEIRKSNSAVGKCDSTKSASGIATTKSKKRRDRKKKQSKEGVTTEQQNPTISVGSLAMWNVPFGAPPLEEEIAFNTVDFTKILHDYTAQMLKQSRSVEKLSIVDLFIIHIIENLQRLRDLMLRNKLTIEVNYGVVKAVRGETANDPENNALLIRIAVMRPYTISWSNVLDYFLPEDFHDLARRCSMFGDCMHYGYSMNWSTQVFGMSLLDYDYDNQKPLIDAVLDSALGFKNTSTCLPCSLSDFCRGMGLDELVTLPFRENPLNLTGYVLAQGLKQSWIDHFKDKGQLTTKAATRLEPFCSGVNCGFQTGEMQIGIPSPLYRTSLTLYLSWCYDPEMNLQRKAQNEMDI</sequence>
<dbReference type="GO" id="GO:0005829">
    <property type="term" value="C:cytosol"/>
    <property type="evidence" value="ECO:0007669"/>
    <property type="project" value="TreeGrafter"/>
</dbReference>
<dbReference type="Gene3D" id="1.25.40.10">
    <property type="entry name" value="Tetratricopeptide repeat domain"/>
    <property type="match status" value="2"/>
</dbReference>
<accession>A0A225VUK6</accession>
<dbReference type="InterPro" id="IPR011990">
    <property type="entry name" value="TPR-like_helical_dom_sf"/>
</dbReference>
<comment type="caution">
    <text evidence="3">The sequence shown here is derived from an EMBL/GenBank/DDBJ whole genome shotgun (WGS) entry which is preliminary data.</text>
</comment>
<name>A0A225VUK6_9STRA</name>
<feature type="region of interest" description="Disordered" evidence="2">
    <location>
        <begin position="534"/>
        <end position="588"/>
    </location>
</feature>
<feature type="region of interest" description="Disordered" evidence="2">
    <location>
        <begin position="914"/>
        <end position="952"/>
    </location>
</feature>
<dbReference type="GO" id="GO:0030544">
    <property type="term" value="F:Hsp70 protein binding"/>
    <property type="evidence" value="ECO:0007669"/>
    <property type="project" value="TreeGrafter"/>
</dbReference>
<keyword evidence="1" id="KW-0175">Coiled coil</keyword>
<feature type="compositionally biased region" description="Basic residues" evidence="2">
    <location>
        <begin position="930"/>
        <end position="941"/>
    </location>
</feature>
<protein>
    <submittedName>
        <fullName evidence="3">Uncharacterized protein</fullName>
    </submittedName>
</protein>
<dbReference type="PANTHER" id="PTHR46035:SF1">
    <property type="entry name" value="TETRATRICOPEPTIDE REPEAT PROTEIN 4"/>
    <property type="match status" value="1"/>
</dbReference>
<dbReference type="OrthoDB" id="97095at2759"/>
<feature type="compositionally biased region" description="Basic and acidic residues" evidence="2">
    <location>
        <begin position="534"/>
        <end position="543"/>
    </location>
</feature>
<dbReference type="PANTHER" id="PTHR46035">
    <property type="entry name" value="TETRATRICOPEPTIDE REPEAT PROTEIN 4"/>
    <property type="match status" value="1"/>
</dbReference>
<evidence type="ECO:0000256" key="2">
    <source>
        <dbReference type="SAM" id="MobiDB-lite"/>
    </source>
</evidence>
<feature type="compositionally biased region" description="Basic and acidic residues" evidence="2">
    <location>
        <begin position="569"/>
        <end position="588"/>
    </location>
</feature>
<reference evidence="4" key="1">
    <citation type="submission" date="2017-03" db="EMBL/GenBank/DDBJ databases">
        <title>Phytopthora megakarya and P. palmivora, two closely related causual agents of cacao black pod achieved similar genome size and gene model numbers by different mechanisms.</title>
        <authorList>
            <person name="Ali S."/>
            <person name="Shao J."/>
            <person name="Larry D.J."/>
            <person name="Kronmiller B."/>
            <person name="Shen D."/>
            <person name="Strem M.D."/>
            <person name="Melnick R.L."/>
            <person name="Guiltinan M.J."/>
            <person name="Tyler B.M."/>
            <person name="Meinhardt L.W."/>
            <person name="Bailey B.A."/>
        </authorList>
    </citation>
    <scope>NUCLEOTIDE SEQUENCE [LARGE SCALE GENOMIC DNA]</scope>
    <source>
        <strain evidence="4">zdho120</strain>
    </source>
</reference>
<evidence type="ECO:0000313" key="4">
    <source>
        <dbReference type="Proteomes" id="UP000198211"/>
    </source>
</evidence>
<dbReference type="AlphaFoldDB" id="A0A225VUK6"/>
<feature type="compositionally biased region" description="Polar residues" evidence="2">
    <location>
        <begin position="920"/>
        <end position="929"/>
    </location>
</feature>
<evidence type="ECO:0000256" key="1">
    <source>
        <dbReference type="SAM" id="Coils"/>
    </source>
</evidence>
<feature type="coiled-coil region" evidence="1">
    <location>
        <begin position="17"/>
        <end position="44"/>
    </location>
</feature>
<dbReference type="Proteomes" id="UP000198211">
    <property type="component" value="Unassembled WGS sequence"/>
</dbReference>
<gene>
    <name evidence="3" type="ORF">PHMEG_00018340</name>
</gene>
<dbReference type="EMBL" id="NBNE01002941">
    <property type="protein sequence ID" value="OWZ09022.1"/>
    <property type="molecule type" value="Genomic_DNA"/>
</dbReference>
<dbReference type="GO" id="GO:0006457">
    <property type="term" value="P:protein folding"/>
    <property type="evidence" value="ECO:0007669"/>
    <property type="project" value="TreeGrafter"/>
</dbReference>